<organism evidence="1 2">
    <name type="scientific">Loxostege sticticalis</name>
    <name type="common">Beet webworm moth</name>
    <dbReference type="NCBI Taxonomy" id="481309"/>
    <lineage>
        <taxon>Eukaryota</taxon>
        <taxon>Metazoa</taxon>
        <taxon>Ecdysozoa</taxon>
        <taxon>Arthropoda</taxon>
        <taxon>Hexapoda</taxon>
        <taxon>Insecta</taxon>
        <taxon>Pterygota</taxon>
        <taxon>Neoptera</taxon>
        <taxon>Endopterygota</taxon>
        <taxon>Lepidoptera</taxon>
        <taxon>Glossata</taxon>
        <taxon>Ditrysia</taxon>
        <taxon>Pyraloidea</taxon>
        <taxon>Crambidae</taxon>
        <taxon>Pyraustinae</taxon>
        <taxon>Loxostege</taxon>
    </lineage>
</organism>
<comment type="caution">
    <text evidence="1">The sequence shown here is derived from an EMBL/GenBank/DDBJ whole genome shotgun (WGS) entry which is preliminary data.</text>
</comment>
<sequence>PIQQTSPPRRCILHALHVDALARLKANKFHDLWLESFQGVVGGSALSCYCAGICCGLLDKAGRS</sequence>
<evidence type="ECO:0000313" key="2">
    <source>
        <dbReference type="Proteomes" id="UP001549921"/>
    </source>
</evidence>
<protein>
    <submittedName>
        <fullName evidence="1">Uncharacterized protein</fullName>
    </submittedName>
</protein>
<dbReference type="AlphaFoldDB" id="A0ABD0TC16"/>
<dbReference type="Proteomes" id="UP001549921">
    <property type="component" value="Unassembled WGS sequence"/>
</dbReference>
<reference evidence="1 2" key="1">
    <citation type="submission" date="2024-06" db="EMBL/GenBank/DDBJ databases">
        <title>A chromosome-level genome assembly of beet webworm, Loxostege sticticalis.</title>
        <authorList>
            <person name="Zhang Y."/>
        </authorList>
    </citation>
    <scope>NUCLEOTIDE SEQUENCE [LARGE SCALE GENOMIC DNA]</scope>
    <source>
        <strain evidence="1">AQ028</strain>
        <tissue evidence="1">Male pupae</tissue>
    </source>
</reference>
<feature type="non-terminal residue" evidence="1">
    <location>
        <position position="1"/>
    </location>
</feature>
<dbReference type="EMBL" id="JBEDNZ010000008">
    <property type="protein sequence ID" value="KAL0839872.1"/>
    <property type="molecule type" value="Genomic_DNA"/>
</dbReference>
<gene>
    <name evidence="1" type="ORF">ABMA28_016496</name>
</gene>
<accession>A0ABD0TC16</accession>
<proteinExistence type="predicted"/>
<evidence type="ECO:0000313" key="1">
    <source>
        <dbReference type="EMBL" id="KAL0839872.1"/>
    </source>
</evidence>
<name>A0ABD0TC16_LOXSC</name>